<dbReference type="InterPro" id="IPR039418">
    <property type="entry name" value="LexA-like"/>
</dbReference>
<accession>A0A482IN13</accession>
<proteinExistence type="predicted"/>
<dbReference type="Gene3D" id="1.10.260.40">
    <property type="entry name" value="lambda repressor-like DNA-binding domains"/>
    <property type="match status" value="1"/>
</dbReference>
<gene>
    <name evidence="6" type="ORF">DDF84_006055</name>
</gene>
<dbReference type="GO" id="GO:0003677">
    <property type="term" value="F:DNA binding"/>
    <property type="evidence" value="ECO:0007669"/>
    <property type="project" value="UniProtKB-KW"/>
</dbReference>
<dbReference type="AlphaFoldDB" id="A0A482IN13"/>
<dbReference type="EMBL" id="CP037900">
    <property type="protein sequence ID" value="QBP09352.1"/>
    <property type="molecule type" value="Genomic_DNA"/>
</dbReference>
<reference evidence="6 7" key="1">
    <citation type="submission" date="2019-03" db="EMBL/GenBank/DDBJ databases">
        <title>Comparative insights into the high quality Complete genome sequence of highly metal resistant Cupriavidus metallidurans strain BS1 isolated from a gold-copper mine.</title>
        <authorList>
            <person name="Mazhar H.S."/>
            <person name="Rensing C."/>
        </authorList>
    </citation>
    <scope>NUCLEOTIDE SEQUENCE [LARGE SCALE GENOMIC DNA]</scope>
    <source>
        <strain evidence="6 7">BS1</strain>
    </source>
</reference>
<dbReference type="CDD" id="cd00093">
    <property type="entry name" value="HTH_XRE"/>
    <property type="match status" value="1"/>
</dbReference>
<dbReference type="OrthoDB" id="9035626at2"/>
<name>A0A482IN13_9BURK</name>
<evidence type="ECO:0000256" key="4">
    <source>
        <dbReference type="SAM" id="MobiDB-lite"/>
    </source>
</evidence>
<evidence type="ECO:0000256" key="1">
    <source>
        <dbReference type="ARBA" id="ARBA00023015"/>
    </source>
</evidence>
<dbReference type="SUPFAM" id="SSF51306">
    <property type="entry name" value="LexA/Signal peptidase"/>
    <property type="match status" value="1"/>
</dbReference>
<dbReference type="PANTHER" id="PTHR40661:SF3">
    <property type="entry name" value="FELS-1 PROPHAGE TRANSCRIPTIONAL REGULATOR"/>
    <property type="match status" value="1"/>
</dbReference>
<evidence type="ECO:0000256" key="3">
    <source>
        <dbReference type="ARBA" id="ARBA00023163"/>
    </source>
</evidence>
<sequence>MHETMVRLYEAAKTLKGLETPTDVARALNQSQQTVNNWERRGISQGGMLKAQAEIGCSATWLQTGIPPMEAVKQKSGSSQIEEKLNESSGAPAYNVSRLPDPNIPVGSSPARPVYVVGRANGGLPERIWTDGGYLVGATEEYAVLATDDPHAFLTPIIGTSMAPVYNPGDFAFVEPGTEVDLGDDVLVRLKTGETLLKRLLVRRADGLQLGSYGEPGTLFFKPDEITWMYYVAHPVRRKKIKTRF</sequence>
<keyword evidence="3" id="KW-0804">Transcription</keyword>
<protein>
    <submittedName>
        <fullName evidence="6">Helix-turn-helix transcriptional regulator</fullName>
    </submittedName>
</protein>
<evidence type="ECO:0000313" key="7">
    <source>
        <dbReference type="Proteomes" id="UP000253772"/>
    </source>
</evidence>
<feature type="region of interest" description="Disordered" evidence="4">
    <location>
        <begin position="75"/>
        <end position="95"/>
    </location>
</feature>
<dbReference type="PANTHER" id="PTHR40661">
    <property type="match status" value="1"/>
</dbReference>
<feature type="domain" description="Peptidase S24/S26A/S26B/S26C" evidence="5">
    <location>
        <begin position="146"/>
        <end position="212"/>
    </location>
</feature>
<dbReference type="Gene3D" id="2.10.109.10">
    <property type="entry name" value="Umud Fragment, subunit A"/>
    <property type="match status" value="1"/>
</dbReference>
<organism evidence="6 7">
    <name type="scientific">Cupriavidus metallidurans</name>
    <dbReference type="NCBI Taxonomy" id="119219"/>
    <lineage>
        <taxon>Bacteria</taxon>
        <taxon>Pseudomonadati</taxon>
        <taxon>Pseudomonadota</taxon>
        <taxon>Betaproteobacteria</taxon>
        <taxon>Burkholderiales</taxon>
        <taxon>Burkholderiaceae</taxon>
        <taxon>Cupriavidus</taxon>
    </lineage>
</organism>
<evidence type="ECO:0000256" key="2">
    <source>
        <dbReference type="ARBA" id="ARBA00023125"/>
    </source>
</evidence>
<dbReference type="InterPro" id="IPR001387">
    <property type="entry name" value="Cro/C1-type_HTH"/>
</dbReference>
<keyword evidence="2" id="KW-0238">DNA-binding</keyword>
<evidence type="ECO:0000259" key="5">
    <source>
        <dbReference type="Pfam" id="PF00717"/>
    </source>
</evidence>
<dbReference type="Pfam" id="PF00717">
    <property type="entry name" value="Peptidase_S24"/>
    <property type="match status" value="1"/>
</dbReference>
<dbReference type="CDD" id="cd06529">
    <property type="entry name" value="S24_LexA-like"/>
    <property type="match status" value="1"/>
</dbReference>
<evidence type="ECO:0000313" key="6">
    <source>
        <dbReference type="EMBL" id="QBP09352.1"/>
    </source>
</evidence>
<dbReference type="Proteomes" id="UP000253772">
    <property type="component" value="Chromosome c1"/>
</dbReference>
<dbReference type="InterPro" id="IPR036286">
    <property type="entry name" value="LexA/Signal_pep-like_sf"/>
</dbReference>
<dbReference type="InterPro" id="IPR015927">
    <property type="entry name" value="Peptidase_S24_S26A/B/C"/>
</dbReference>
<dbReference type="InterPro" id="IPR010982">
    <property type="entry name" value="Lambda_DNA-bd_dom_sf"/>
</dbReference>
<keyword evidence="1" id="KW-0805">Transcription regulation</keyword>